<gene>
    <name evidence="1" type="ORF">J2S62_002555</name>
</gene>
<name>A0ABU2B3X5_9MICC</name>
<evidence type="ECO:0000313" key="2">
    <source>
        <dbReference type="Proteomes" id="UP001183794"/>
    </source>
</evidence>
<accession>A0ABU2B3X5</accession>
<dbReference type="Proteomes" id="UP001183794">
    <property type="component" value="Unassembled WGS sequence"/>
</dbReference>
<keyword evidence="2" id="KW-1185">Reference proteome</keyword>
<reference evidence="1 2" key="1">
    <citation type="submission" date="2023-07" db="EMBL/GenBank/DDBJ databases">
        <title>Sequencing the genomes of 1000 actinobacteria strains.</title>
        <authorList>
            <person name="Klenk H.-P."/>
        </authorList>
    </citation>
    <scope>NUCLEOTIDE SEQUENCE [LARGE SCALE GENOMIC DNA]</scope>
    <source>
        <strain evidence="1 2">DSM 22966</strain>
    </source>
</reference>
<organism evidence="1 2">
    <name type="scientific">Enteractinococcus fodinae</name>
    <dbReference type="NCBI Taxonomy" id="684663"/>
    <lineage>
        <taxon>Bacteria</taxon>
        <taxon>Bacillati</taxon>
        <taxon>Actinomycetota</taxon>
        <taxon>Actinomycetes</taxon>
        <taxon>Micrococcales</taxon>
        <taxon>Micrococcaceae</taxon>
    </lineage>
</organism>
<sequence length="74" mass="8365">MERPTRRTPAVHGQVTRISLSVDFPEGDEGTGLLLVTRFTGCLRSRVLEELLRPRVIAVPTPFEEVNLCVRDFN</sequence>
<comment type="caution">
    <text evidence="1">The sequence shown here is derived from an EMBL/GenBank/DDBJ whole genome shotgun (WGS) entry which is preliminary data.</text>
</comment>
<proteinExistence type="predicted"/>
<evidence type="ECO:0000313" key="1">
    <source>
        <dbReference type="EMBL" id="MDR7348298.1"/>
    </source>
</evidence>
<protein>
    <submittedName>
        <fullName evidence="1">Uncharacterized protein</fullName>
    </submittedName>
</protein>
<dbReference type="EMBL" id="JAVDYJ010000001">
    <property type="protein sequence ID" value="MDR7348298.1"/>
    <property type="molecule type" value="Genomic_DNA"/>
</dbReference>